<dbReference type="RefSeq" id="WP_136726378.1">
    <property type="nucleotide sequence ID" value="NZ_SUMC01000027.1"/>
</dbReference>
<accession>A0A4U0T745</accession>
<dbReference type="AlphaFoldDB" id="A0A4U0T745"/>
<dbReference type="GO" id="GO:0016740">
    <property type="term" value="F:transferase activity"/>
    <property type="evidence" value="ECO:0007669"/>
    <property type="project" value="UniProtKB-KW"/>
</dbReference>
<dbReference type="PANTHER" id="PTHR21310:SF40">
    <property type="entry name" value="AMINOGLYCOSIDE PHOSPHOTRANSFERASE DOMAIN-CONTAINING PROTEIN-RELATED"/>
    <property type="match status" value="1"/>
</dbReference>
<dbReference type="InterPro" id="IPR011009">
    <property type="entry name" value="Kinase-like_dom_sf"/>
</dbReference>
<evidence type="ECO:0000313" key="3">
    <source>
        <dbReference type="Proteomes" id="UP000305778"/>
    </source>
</evidence>
<dbReference type="PANTHER" id="PTHR21310">
    <property type="entry name" value="AMINOGLYCOSIDE PHOSPHOTRANSFERASE-RELATED-RELATED"/>
    <property type="match status" value="1"/>
</dbReference>
<dbReference type="EMBL" id="SUMC01000027">
    <property type="protein sequence ID" value="TKA08835.1"/>
    <property type="molecule type" value="Genomic_DNA"/>
</dbReference>
<dbReference type="InterPro" id="IPR051678">
    <property type="entry name" value="AGP_Transferase"/>
</dbReference>
<feature type="domain" description="Aminoglycoside phosphotransferase" evidence="1">
    <location>
        <begin position="100"/>
        <end position="167"/>
    </location>
</feature>
<dbReference type="Gene3D" id="3.90.1200.10">
    <property type="match status" value="1"/>
</dbReference>
<sequence>MELIGSGRDADIYALDGSRVLRRYRHGGPTGQEARLMAHLADHGYPVPRVYDTTETDMVMDRLHGPTMVQALRRRPWRAYSYGRVLAGLHDSLHALAAPDWLPRRFSTGHDDRLLHLDLHPENVIVTANGPVVIDWRNAAAGDPAADTALTVVILRGAQPPGPLGRTILRALLRGFLTACRTDPAPRLADAVAARLADPNLLPAEAGRLRRMTTR</sequence>
<protein>
    <submittedName>
        <fullName evidence="2">Aminoglycoside phosphotransferase family protein</fullName>
    </submittedName>
</protein>
<evidence type="ECO:0000259" key="1">
    <source>
        <dbReference type="Pfam" id="PF01636"/>
    </source>
</evidence>
<organism evidence="2 3">
    <name type="scientific">Actinacidiphila oryziradicis</name>
    <dbReference type="NCBI Taxonomy" id="2571141"/>
    <lineage>
        <taxon>Bacteria</taxon>
        <taxon>Bacillati</taxon>
        <taxon>Actinomycetota</taxon>
        <taxon>Actinomycetes</taxon>
        <taxon>Kitasatosporales</taxon>
        <taxon>Streptomycetaceae</taxon>
        <taxon>Actinacidiphila</taxon>
    </lineage>
</organism>
<evidence type="ECO:0000313" key="2">
    <source>
        <dbReference type="EMBL" id="TKA08835.1"/>
    </source>
</evidence>
<gene>
    <name evidence="2" type="ORF">FCI23_26130</name>
</gene>
<dbReference type="Pfam" id="PF01636">
    <property type="entry name" value="APH"/>
    <property type="match status" value="1"/>
</dbReference>
<dbReference type="InterPro" id="IPR002575">
    <property type="entry name" value="Aminoglycoside_PTrfase"/>
</dbReference>
<dbReference type="Proteomes" id="UP000305778">
    <property type="component" value="Unassembled WGS sequence"/>
</dbReference>
<dbReference type="OrthoDB" id="9797603at2"/>
<comment type="caution">
    <text evidence="2">The sequence shown here is derived from an EMBL/GenBank/DDBJ whole genome shotgun (WGS) entry which is preliminary data.</text>
</comment>
<name>A0A4U0T745_9ACTN</name>
<proteinExistence type="predicted"/>
<dbReference type="SUPFAM" id="SSF56112">
    <property type="entry name" value="Protein kinase-like (PK-like)"/>
    <property type="match status" value="1"/>
</dbReference>
<keyword evidence="2" id="KW-0808">Transferase</keyword>
<reference evidence="2 3" key="1">
    <citation type="submission" date="2019-04" db="EMBL/GenBank/DDBJ databases">
        <title>Streptomyces oryziradicis sp. nov., a novel actinomycete isolated from rhizosphere soil of rice (Oryza sativa L.).</title>
        <authorList>
            <person name="Li C."/>
        </authorList>
    </citation>
    <scope>NUCLEOTIDE SEQUENCE [LARGE SCALE GENOMIC DNA]</scope>
    <source>
        <strain evidence="2 3">NEAU-C40</strain>
    </source>
</reference>
<keyword evidence="3" id="KW-1185">Reference proteome</keyword>